<reference evidence="1" key="1">
    <citation type="submission" date="2018-06" db="EMBL/GenBank/DDBJ databases">
        <authorList>
            <person name="Zhirakovskaya E."/>
        </authorList>
    </citation>
    <scope>NUCLEOTIDE SEQUENCE</scope>
</reference>
<evidence type="ECO:0000313" key="1">
    <source>
        <dbReference type="EMBL" id="VAW85697.1"/>
    </source>
</evidence>
<proteinExistence type="predicted"/>
<gene>
    <name evidence="1" type="ORF">MNBD_GAMMA18-614</name>
</gene>
<organism evidence="1">
    <name type="scientific">hydrothermal vent metagenome</name>
    <dbReference type="NCBI Taxonomy" id="652676"/>
    <lineage>
        <taxon>unclassified sequences</taxon>
        <taxon>metagenomes</taxon>
        <taxon>ecological metagenomes</taxon>
    </lineage>
</organism>
<sequence>MNRQWYGLLPLLLFATANHGGATTLYQQWQQSRHQHFILPLHVDYLAAIEQFDRLFQSRELDDSQRRFWSRIGMLVQPWGDDYWLLTDDLARPSGHGFYLICKSCQGHLVLQAPHGDSDLNTAKIALELWALGGVAALAINTAPRRLADSRENSDLAQLEGTLFNAFSEAVIRQKQFSTVVQLHGFSQNRRRSKAAATADIILSNGSRLGSSKVQGLQACLAPQFGVVRSYPQQVRELGGTRNQQGILLRSQGFDGFVHLEMAYGLRQRLVASGRERERLHRCLSGVTK</sequence>
<dbReference type="EMBL" id="UOFP01000104">
    <property type="protein sequence ID" value="VAW85697.1"/>
    <property type="molecule type" value="Genomic_DNA"/>
</dbReference>
<protein>
    <submittedName>
        <fullName evidence="1">Uncharacterized protein</fullName>
    </submittedName>
</protein>
<accession>A0A3B0ZE24</accession>
<name>A0A3B0ZE24_9ZZZZ</name>
<dbReference type="AlphaFoldDB" id="A0A3B0ZE24"/>